<keyword evidence="2" id="KW-1185">Reference proteome</keyword>
<comment type="caution">
    <text evidence="1">The sequence shown here is derived from an EMBL/GenBank/DDBJ whole genome shotgun (WGS) entry which is preliminary data.</text>
</comment>
<dbReference type="Proteomes" id="UP000789860">
    <property type="component" value="Unassembled WGS sequence"/>
</dbReference>
<organism evidence="1 2">
    <name type="scientific">Scutellospora calospora</name>
    <dbReference type="NCBI Taxonomy" id="85575"/>
    <lineage>
        <taxon>Eukaryota</taxon>
        <taxon>Fungi</taxon>
        <taxon>Fungi incertae sedis</taxon>
        <taxon>Mucoromycota</taxon>
        <taxon>Glomeromycotina</taxon>
        <taxon>Glomeromycetes</taxon>
        <taxon>Diversisporales</taxon>
        <taxon>Gigasporaceae</taxon>
        <taxon>Scutellospora</taxon>
    </lineage>
</organism>
<name>A0ACA9N208_9GLOM</name>
<dbReference type="EMBL" id="CAJVPM010018854">
    <property type="protein sequence ID" value="CAG8626874.1"/>
    <property type="molecule type" value="Genomic_DNA"/>
</dbReference>
<evidence type="ECO:0000313" key="2">
    <source>
        <dbReference type="Proteomes" id="UP000789860"/>
    </source>
</evidence>
<evidence type="ECO:0000313" key="1">
    <source>
        <dbReference type="EMBL" id="CAG8626874.1"/>
    </source>
</evidence>
<gene>
    <name evidence="1" type="ORF">SCALOS_LOCUS7831</name>
</gene>
<proteinExistence type="predicted"/>
<protein>
    <submittedName>
        <fullName evidence="1">253_t:CDS:1</fullName>
    </submittedName>
</protein>
<feature type="non-terminal residue" evidence="1">
    <location>
        <position position="1"/>
    </location>
</feature>
<sequence>LEPLQPVRSDSSSTSQESIRRSRVIEFFELLAGLIGVCIGGYIMYYFSTLVRDNNDGNDDQKEMKVLPQILGWCSAMLYLGARIPQIIQNHKSQSTEGLSLAMFCFCVLGNVSFCV</sequence>
<reference evidence="1" key="1">
    <citation type="submission" date="2021-06" db="EMBL/GenBank/DDBJ databases">
        <authorList>
            <person name="Kallberg Y."/>
            <person name="Tangrot J."/>
            <person name="Rosling A."/>
        </authorList>
    </citation>
    <scope>NUCLEOTIDE SEQUENCE</scope>
    <source>
        <strain evidence="1">AU212A</strain>
    </source>
</reference>
<accession>A0ACA9N208</accession>
<feature type="non-terminal residue" evidence="1">
    <location>
        <position position="116"/>
    </location>
</feature>